<keyword evidence="2" id="KW-0521">NADP</keyword>
<organism evidence="5 6">
    <name type="scientific">Candidatus Faeciplasma gallinarum</name>
    <dbReference type="NCBI Taxonomy" id="2840799"/>
    <lineage>
        <taxon>Bacteria</taxon>
        <taxon>Bacillati</taxon>
        <taxon>Bacillota</taxon>
        <taxon>Clostridia</taxon>
        <taxon>Eubacteriales</taxon>
        <taxon>Oscillospiraceae</taxon>
        <taxon>Oscillospiraceae incertae sedis</taxon>
        <taxon>Candidatus Faeciplasma</taxon>
    </lineage>
</organism>
<evidence type="ECO:0000256" key="1">
    <source>
        <dbReference type="ARBA" id="ARBA00006484"/>
    </source>
</evidence>
<dbReference type="PANTHER" id="PTHR43391">
    <property type="entry name" value="RETINOL DEHYDROGENASE-RELATED"/>
    <property type="match status" value="1"/>
</dbReference>
<dbReference type="SUPFAM" id="SSF51735">
    <property type="entry name" value="NAD(P)-binding Rossmann-fold domains"/>
    <property type="match status" value="1"/>
</dbReference>
<protein>
    <submittedName>
        <fullName evidence="5">SDR family NAD(P)-dependent oxidoreductase</fullName>
    </submittedName>
</protein>
<dbReference type="PANTHER" id="PTHR43391:SF14">
    <property type="entry name" value="DEHYDROGENASE_REDUCTASE SDR FAMILY PROTEIN 7-LIKE"/>
    <property type="match status" value="1"/>
</dbReference>
<proteinExistence type="inferred from homology"/>
<dbReference type="CDD" id="cd05233">
    <property type="entry name" value="SDR_c"/>
    <property type="match status" value="1"/>
</dbReference>
<reference evidence="5" key="2">
    <citation type="journal article" date="2021" name="PeerJ">
        <title>Extensive microbial diversity within the chicken gut microbiome revealed by metagenomics and culture.</title>
        <authorList>
            <person name="Gilroy R."/>
            <person name="Ravi A."/>
            <person name="Getino M."/>
            <person name="Pursley I."/>
            <person name="Horton D.L."/>
            <person name="Alikhan N.F."/>
            <person name="Baker D."/>
            <person name="Gharbi K."/>
            <person name="Hall N."/>
            <person name="Watson M."/>
            <person name="Adriaenssens E.M."/>
            <person name="Foster-Nyarko E."/>
            <person name="Jarju S."/>
            <person name="Secka A."/>
            <person name="Antonio M."/>
            <person name="Oren A."/>
            <person name="Chaudhuri R.R."/>
            <person name="La Ragione R."/>
            <person name="Hildebrand F."/>
            <person name="Pallen M.J."/>
        </authorList>
    </citation>
    <scope>NUCLEOTIDE SEQUENCE</scope>
    <source>
        <strain evidence="5">CHK157-1446</strain>
    </source>
</reference>
<accession>A0A9D1JHC6</accession>
<reference evidence="5" key="1">
    <citation type="submission" date="2020-10" db="EMBL/GenBank/DDBJ databases">
        <authorList>
            <person name="Gilroy R."/>
        </authorList>
    </citation>
    <scope>NUCLEOTIDE SEQUENCE</scope>
    <source>
        <strain evidence="5">CHK157-1446</strain>
    </source>
</reference>
<dbReference type="PROSITE" id="PS00061">
    <property type="entry name" value="ADH_SHORT"/>
    <property type="match status" value="1"/>
</dbReference>
<evidence type="ECO:0000256" key="3">
    <source>
        <dbReference type="ARBA" id="ARBA00023002"/>
    </source>
</evidence>
<dbReference type="Pfam" id="PF00106">
    <property type="entry name" value="adh_short"/>
    <property type="match status" value="1"/>
</dbReference>
<evidence type="ECO:0000313" key="6">
    <source>
        <dbReference type="Proteomes" id="UP000823982"/>
    </source>
</evidence>
<gene>
    <name evidence="5" type="ORF">IAD01_01860</name>
</gene>
<dbReference type="GO" id="GO:0016491">
    <property type="term" value="F:oxidoreductase activity"/>
    <property type="evidence" value="ECO:0007669"/>
    <property type="project" value="UniProtKB-KW"/>
</dbReference>
<dbReference type="PRINTS" id="PR00081">
    <property type="entry name" value="GDHRDH"/>
</dbReference>
<comment type="similarity">
    <text evidence="1 4">Belongs to the short-chain dehydrogenases/reductases (SDR) family.</text>
</comment>
<dbReference type="Proteomes" id="UP000823982">
    <property type="component" value="Unassembled WGS sequence"/>
</dbReference>
<evidence type="ECO:0000256" key="4">
    <source>
        <dbReference type="RuleBase" id="RU000363"/>
    </source>
</evidence>
<dbReference type="InterPro" id="IPR020904">
    <property type="entry name" value="Sc_DH/Rdtase_CS"/>
</dbReference>
<name>A0A9D1JHC6_9FIRM</name>
<comment type="caution">
    <text evidence="5">The sequence shown here is derived from an EMBL/GenBank/DDBJ whole genome shotgun (WGS) entry which is preliminary data.</text>
</comment>
<dbReference type="PRINTS" id="PR00080">
    <property type="entry name" value="SDRFAMILY"/>
</dbReference>
<sequence>MMKVAVITGASSGLGAEFLKHAVKMYPELERIYLIARREDRLRELAEKYGEKCVPVAMDLSLDSSYERLEQILCDADADVRLLINNAGFGRIGKVIDGDPKIQTAMVDLNCRGLTGVACVCMRHMHSGAQIINTCSIASFVPNPGLTVYSSTKAYVLSFTKGLREELKPLGINCMCVCPGPMKTEFLTVAKIEPGVSKAFDTLPYCDVSDVAKKALLASKKGRCVYTNRAVYKLYRLLAKLLPHSFLMKLSKV</sequence>
<dbReference type="InterPro" id="IPR002347">
    <property type="entry name" value="SDR_fam"/>
</dbReference>
<evidence type="ECO:0000313" key="5">
    <source>
        <dbReference type="EMBL" id="HIS24133.1"/>
    </source>
</evidence>
<dbReference type="EMBL" id="DVIR01000013">
    <property type="protein sequence ID" value="HIS24133.1"/>
    <property type="molecule type" value="Genomic_DNA"/>
</dbReference>
<dbReference type="Gene3D" id="3.40.50.720">
    <property type="entry name" value="NAD(P)-binding Rossmann-like Domain"/>
    <property type="match status" value="1"/>
</dbReference>
<keyword evidence="3" id="KW-0560">Oxidoreductase</keyword>
<evidence type="ECO:0000256" key="2">
    <source>
        <dbReference type="ARBA" id="ARBA00022857"/>
    </source>
</evidence>
<dbReference type="AlphaFoldDB" id="A0A9D1JHC6"/>
<dbReference type="InterPro" id="IPR036291">
    <property type="entry name" value="NAD(P)-bd_dom_sf"/>
</dbReference>
<dbReference type="GO" id="GO:0005829">
    <property type="term" value="C:cytosol"/>
    <property type="evidence" value="ECO:0007669"/>
    <property type="project" value="TreeGrafter"/>
</dbReference>